<evidence type="ECO:0000256" key="2">
    <source>
        <dbReference type="SAM" id="SignalP"/>
    </source>
</evidence>
<dbReference type="OrthoDB" id="5862036at2759"/>
<dbReference type="InterPro" id="IPR011001">
    <property type="entry name" value="Saposin-like"/>
</dbReference>
<feature type="domain" description="Saposin B-type" evidence="3">
    <location>
        <begin position="20"/>
        <end position="101"/>
    </location>
</feature>
<feature type="chain" id="PRO_5020753736" description="Saposin B-type domain-containing protein" evidence="2">
    <location>
        <begin position="20"/>
        <end position="101"/>
    </location>
</feature>
<dbReference type="SUPFAM" id="SSF47862">
    <property type="entry name" value="Saposin"/>
    <property type="match status" value="1"/>
</dbReference>
<accession>A0A4U5PD20</accession>
<keyword evidence="5" id="KW-1185">Reference proteome</keyword>
<organism evidence="4 5">
    <name type="scientific">Steinernema carpocapsae</name>
    <name type="common">Entomopathogenic nematode</name>
    <dbReference type="NCBI Taxonomy" id="34508"/>
    <lineage>
        <taxon>Eukaryota</taxon>
        <taxon>Metazoa</taxon>
        <taxon>Ecdysozoa</taxon>
        <taxon>Nematoda</taxon>
        <taxon>Chromadorea</taxon>
        <taxon>Rhabditida</taxon>
        <taxon>Tylenchina</taxon>
        <taxon>Panagrolaimomorpha</taxon>
        <taxon>Strongyloidoidea</taxon>
        <taxon>Steinernematidae</taxon>
        <taxon>Steinernema</taxon>
    </lineage>
</organism>
<gene>
    <name evidence="4" type="ORF">L596_008576</name>
</gene>
<dbReference type="Proteomes" id="UP000298663">
    <property type="component" value="Unassembled WGS sequence"/>
</dbReference>
<dbReference type="EMBL" id="AZBU02000002">
    <property type="protein sequence ID" value="TKR94268.1"/>
    <property type="molecule type" value="Genomic_DNA"/>
</dbReference>
<keyword evidence="1" id="KW-1015">Disulfide bond</keyword>
<reference evidence="4 5" key="1">
    <citation type="journal article" date="2015" name="Genome Biol.">
        <title>Comparative genomics of Steinernema reveals deeply conserved gene regulatory networks.</title>
        <authorList>
            <person name="Dillman A.R."/>
            <person name="Macchietto M."/>
            <person name="Porter C.F."/>
            <person name="Rogers A."/>
            <person name="Williams B."/>
            <person name="Antoshechkin I."/>
            <person name="Lee M.M."/>
            <person name="Goodwin Z."/>
            <person name="Lu X."/>
            <person name="Lewis E.E."/>
            <person name="Goodrich-Blair H."/>
            <person name="Stock S.P."/>
            <person name="Adams B.J."/>
            <person name="Sternberg P.W."/>
            <person name="Mortazavi A."/>
        </authorList>
    </citation>
    <scope>NUCLEOTIDE SEQUENCE [LARGE SCALE GENOMIC DNA]</scope>
    <source>
        <strain evidence="4 5">ALL</strain>
    </source>
</reference>
<dbReference type="AlphaFoldDB" id="A0A4U5PD20"/>
<keyword evidence="2" id="KW-0732">Signal</keyword>
<comment type="caution">
    <text evidence="4">The sequence shown here is derived from an EMBL/GenBank/DDBJ whole genome shotgun (WGS) entry which is preliminary data.</text>
</comment>
<protein>
    <recommendedName>
        <fullName evidence="3">Saposin B-type domain-containing protein</fullName>
    </recommendedName>
</protein>
<dbReference type="InterPro" id="IPR008139">
    <property type="entry name" value="SaposinB_dom"/>
</dbReference>
<proteinExistence type="predicted"/>
<evidence type="ECO:0000313" key="5">
    <source>
        <dbReference type="Proteomes" id="UP000298663"/>
    </source>
</evidence>
<dbReference type="SMART" id="SM00741">
    <property type="entry name" value="SapB"/>
    <property type="match status" value="1"/>
</dbReference>
<reference evidence="4 5" key="2">
    <citation type="journal article" date="2019" name="G3 (Bethesda)">
        <title>Hybrid Assembly of the Genome of the Entomopathogenic Nematode Steinernema carpocapsae Identifies the X-Chromosome.</title>
        <authorList>
            <person name="Serra L."/>
            <person name="Macchietto M."/>
            <person name="Macias-Munoz A."/>
            <person name="McGill C.J."/>
            <person name="Rodriguez I.M."/>
            <person name="Rodriguez B."/>
            <person name="Murad R."/>
            <person name="Mortazavi A."/>
        </authorList>
    </citation>
    <scope>NUCLEOTIDE SEQUENCE [LARGE SCALE GENOMIC DNA]</scope>
    <source>
        <strain evidence="4 5">ALL</strain>
    </source>
</reference>
<evidence type="ECO:0000313" key="4">
    <source>
        <dbReference type="EMBL" id="TKR94268.1"/>
    </source>
</evidence>
<evidence type="ECO:0000256" key="1">
    <source>
        <dbReference type="ARBA" id="ARBA00023157"/>
    </source>
</evidence>
<feature type="signal peptide" evidence="2">
    <location>
        <begin position="1"/>
        <end position="19"/>
    </location>
</feature>
<name>A0A4U5PD20_STECR</name>
<dbReference type="Gene3D" id="1.10.225.10">
    <property type="entry name" value="Saposin-like"/>
    <property type="match status" value="1"/>
</dbReference>
<sequence length="101" mass="10761">MVSKLSIFALVALVAFVAGDGPFCGTCMKMVDEVKAKDNNNFAGISKGQLINQMNGECDIYFQGFTDSICKKIIKDNAAKLLAALQANESSNSVCQKGTLC</sequence>
<evidence type="ECO:0000259" key="3">
    <source>
        <dbReference type="PROSITE" id="PS50015"/>
    </source>
</evidence>
<dbReference type="PROSITE" id="PS50015">
    <property type="entry name" value="SAP_B"/>
    <property type="match status" value="1"/>
</dbReference>